<gene>
    <name evidence="2" type="ORF">GRI65_01170</name>
</gene>
<comment type="caution">
    <text evidence="2">The sequence shown here is derived from an EMBL/GenBank/DDBJ whole genome shotgun (WGS) entry which is preliminary data.</text>
</comment>
<evidence type="ECO:0000256" key="1">
    <source>
        <dbReference type="SAM" id="MobiDB-lite"/>
    </source>
</evidence>
<feature type="region of interest" description="Disordered" evidence="1">
    <location>
        <begin position="23"/>
        <end position="46"/>
    </location>
</feature>
<organism evidence="2 3">
    <name type="scientific">Allopontixanthobacter sediminis</name>
    <dbReference type="NCBI Taxonomy" id="1689985"/>
    <lineage>
        <taxon>Bacteria</taxon>
        <taxon>Pseudomonadati</taxon>
        <taxon>Pseudomonadota</taxon>
        <taxon>Alphaproteobacteria</taxon>
        <taxon>Sphingomonadales</taxon>
        <taxon>Erythrobacteraceae</taxon>
        <taxon>Allopontixanthobacter</taxon>
    </lineage>
</organism>
<evidence type="ECO:0000313" key="3">
    <source>
        <dbReference type="Proteomes" id="UP000431922"/>
    </source>
</evidence>
<protein>
    <submittedName>
        <fullName evidence="2">Uncharacterized protein</fullName>
    </submittedName>
</protein>
<evidence type="ECO:0000313" key="2">
    <source>
        <dbReference type="EMBL" id="MXP43061.1"/>
    </source>
</evidence>
<dbReference type="RefSeq" id="WP_160754710.1">
    <property type="nucleotide sequence ID" value="NZ_WTYL01000001.1"/>
</dbReference>
<name>A0A845AVL8_9SPHN</name>
<accession>A0A845AVL8</accession>
<sequence>MNISSSIAEVFTELLKTTVNVGNQSGKGKSKGKVKGFAGKSAGFKR</sequence>
<dbReference type="Proteomes" id="UP000431922">
    <property type="component" value="Unassembled WGS sequence"/>
</dbReference>
<proteinExistence type="predicted"/>
<reference evidence="2 3" key="1">
    <citation type="submission" date="2019-12" db="EMBL/GenBank/DDBJ databases">
        <title>Genomic-based taxomic classification of the family Erythrobacteraceae.</title>
        <authorList>
            <person name="Xu L."/>
        </authorList>
    </citation>
    <scope>NUCLEOTIDE SEQUENCE [LARGE SCALE GENOMIC DNA]</scope>
    <source>
        <strain evidence="2 3">KCTC 42453</strain>
    </source>
</reference>
<dbReference type="AlphaFoldDB" id="A0A845AVL8"/>
<dbReference type="EMBL" id="WTYL01000001">
    <property type="protein sequence ID" value="MXP43061.1"/>
    <property type="molecule type" value="Genomic_DNA"/>
</dbReference>
<feature type="compositionally biased region" description="Low complexity" evidence="1">
    <location>
        <begin position="35"/>
        <end position="46"/>
    </location>
</feature>
<keyword evidence="3" id="KW-1185">Reference proteome</keyword>